<feature type="transmembrane region" description="Helical" evidence="7">
    <location>
        <begin position="236"/>
        <end position="264"/>
    </location>
</feature>
<dbReference type="Gene3D" id="1.20.1070.10">
    <property type="entry name" value="Rhodopsin 7-helix transmembrane proteins"/>
    <property type="match status" value="1"/>
</dbReference>
<dbReference type="InterPro" id="IPR000276">
    <property type="entry name" value="GPCR_Rhodpsn"/>
</dbReference>
<keyword evidence="5 7" id="KW-0472">Membrane</keyword>
<evidence type="ECO:0000313" key="10">
    <source>
        <dbReference type="Proteomes" id="UP000009022"/>
    </source>
</evidence>
<sequence>MINSKITVFDIGIFYAEANTTMIVGLLAMVLNLIVGVAFIKGKRLNTPASLFLANLTVTDLVCALSLILDSITNYILLKMPMNTQYVDSLCKFSNFLCGLSYITLSASLSGLSTERYNVIVRTKSKGFQIRTAKIMVGLIWIYGAVVATPLVFVFGINVIIEDKVTNYSRCVLLPENSTFNTIYYSAGFIGLFLLPFMSMLYAYYKIAMRIYSNKRPGESAIRVMTTREKSKRRQIIILFFMSMAFMLSSLPYFVLLLIVPIYSLDGINIYHESRIFWIMYVTAKLLYTCSCLYDPILYNFIRLNFRKSFKDTFNPCSPKPKAQIHPTGSSKVGTTEIVGFK</sequence>
<feature type="transmembrane region" description="Helical" evidence="7">
    <location>
        <begin position="276"/>
        <end position="302"/>
    </location>
</feature>
<evidence type="ECO:0000256" key="2">
    <source>
        <dbReference type="ARBA" id="ARBA00022475"/>
    </source>
</evidence>
<dbReference type="KEGG" id="tad:TRIADDRAFT_62239"/>
<evidence type="ECO:0000256" key="1">
    <source>
        <dbReference type="ARBA" id="ARBA00004651"/>
    </source>
</evidence>
<evidence type="ECO:0000256" key="6">
    <source>
        <dbReference type="ARBA" id="ARBA00023170"/>
    </source>
</evidence>
<keyword evidence="2" id="KW-1003">Cell membrane</keyword>
<dbReference type="GO" id="GO:0005886">
    <property type="term" value="C:plasma membrane"/>
    <property type="evidence" value="ECO:0007669"/>
    <property type="project" value="UniProtKB-SubCell"/>
</dbReference>
<accession>B3SD82</accession>
<dbReference type="GO" id="GO:0007186">
    <property type="term" value="P:G protein-coupled receptor signaling pathway"/>
    <property type="evidence" value="ECO:0000318"/>
    <property type="project" value="GO_Central"/>
</dbReference>
<protein>
    <recommendedName>
        <fullName evidence="8">G-protein coupled receptors family 1 profile domain-containing protein</fullName>
    </recommendedName>
</protein>
<dbReference type="PRINTS" id="PR00237">
    <property type="entry name" value="GPCRRHODOPSN"/>
</dbReference>
<evidence type="ECO:0000313" key="9">
    <source>
        <dbReference type="EMBL" id="EDV19335.1"/>
    </source>
</evidence>
<evidence type="ECO:0000256" key="5">
    <source>
        <dbReference type="ARBA" id="ARBA00023136"/>
    </source>
</evidence>
<dbReference type="CDD" id="cd00637">
    <property type="entry name" value="7tm_classA_rhodopsin-like"/>
    <property type="match status" value="1"/>
</dbReference>
<dbReference type="CTD" id="6759399"/>
<feature type="transmembrane region" description="Helical" evidence="7">
    <location>
        <begin position="93"/>
        <end position="114"/>
    </location>
</feature>
<evidence type="ECO:0000259" key="8">
    <source>
        <dbReference type="PROSITE" id="PS50262"/>
    </source>
</evidence>
<dbReference type="eggNOG" id="KOG3656">
    <property type="taxonomic scope" value="Eukaryota"/>
</dbReference>
<organism evidence="9 10">
    <name type="scientific">Trichoplax adhaerens</name>
    <name type="common">Trichoplax reptans</name>
    <dbReference type="NCBI Taxonomy" id="10228"/>
    <lineage>
        <taxon>Eukaryota</taxon>
        <taxon>Metazoa</taxon>
        <taxon>Placozoa</taxon>
        <taxon>Uniplacotomia</taxon>
        <taxon>Trichoplacea</taxon>
        <taxon>Trichoplacidae</taxon>
        <taxon>Trichoplax</taxon>
    </lineage>
</organism>
<proteinExistence type="predicted"/>
<dbReference type="RefSeq" id="XP_002118186.1">
    <property type="nucleotide sequence ID" value="XM_002118150.1"/>
</dbReference>
<evidence type="ECO:0000256" key="3">
    <source>
        <dbReference type="ARBA" id="ARBA00022692"/>
    </source>
</evidence>
<dbReference type="PhylomeDB" id="B3SD82"/>
<dbReference type="EMBL" id="DS985276">
    <property type="protein sequence ID" value="EDV19335.1"/>
    <property type="molecule type" value="Genomic_DNA"/>
</dbReference>
<keyword evidence="3 7" id="KW-0812">Transmembrane</keyword>
<dbReference type="PROSITE" id="PS50262">
    <property type="entry name" value="G_PROTEIN_RECEP_F1_2"/>
    <property type="match status" value="1"/>
</dbReference>
<dbReference type="InParanoid" id="B3SD82"/>
<keyword evidence="4 7" id="KW-1133">Transmembrane helix</keyword>
<dbReference type="GeneID" id="6759399"/>
<dbReference type="InterPro" id="IPR017452">
    <property type="entry name" value="GPCR_Rhodpsn_7TM"/>
</dbReference>
<evidence type="ECO:0000256" key="4">
    <source>
        <dbReference type="ARBA" id="ARBA00022989"/>
    </source>
</evidence>
<dbReference type="Proteomes" id="UP000009022">
    <property type="component" value="Unassembled WGS sequence"/>
</dbReference>
<dbReference type="Pfam" id="PF00001">
    <property type="entry name" value="7tm_1"/>
    <property type="match status" value="1"/>
</dbReference>
<reference evidence="9 10" key="1">
    <citation type="journal article" date="2008" name="Nature">
        <title>The Trichoplax genome and the nature of placozoans.</title>
        <authorList>
            <person name="Srivastava M."/>
            <person name="Begovic E."/>
            <person name="Chapman J."/>
            <person name="Putnam N.H."/>
            <person name="Hellsten U."/>
            <person name="Kawashima T."/>
            <person name="Kuo A."/>
            <person name="Mitros T."/>
            <person name="Salamov A."/>
            <person name="Carpenter M.L."/>
            <person name="Signorovitch A.Y."/>
            <person name="Moreno M.A."/>
            <person name="Kamm K."/>
            <person name="Grimwood J."/>
            <person name="Schmutz J."/>
            <person name="Shapiro H."/>
            <person name="Grigoriev I.V."/>
            <person name="Buss L.W."/>
            <person name="Schierwater B."/>
            <person name="Dellaporta S.L."/>
            <person name="Rokhsar D.S."/>
        </authorList>
    </citation>
    <scope>NUCLEOTIDE SEQUENCE [LARGE SCALE GENOMIC DNA]</scope>
    <source>
        <strain evidence="9 10">Grell-BS-1999</strain>
    </source>
</reference>
<name>B3SD82_TRIAD</name>
<feature type="transmembrane region" description="Helical" evidence="7">
    <location>
        <begin position="52"/>
        <end position="73"/>
    </location>
</feature>
<keyword evidence="10" id="KW-1185">Reference proteome</keyword>
<dbReference type="HOGENOM" id="CLU_812168_0_0_1"/>
<dbReference type="AlphaFoldDB" id="B3SD82"/>
<feature type="transmembrane region" description="Helical" evidence="7">
    <location>
        <begin position="135"/>
        <end position="161"/>
    </location>
</feature>
<feature type="domain" description="G-protein coupled receptors family 1 profile" evidence="8">
    <location>
        <begin position="31"/>
        <end position="299"/>
    </location>
</feature>
<dbReference type="STRING" id="10228.B3SD82"/>
<dbReference type="SUPFAM" id="SSF81321">
    <property type="entry name" value="Family A G protein-coupled receptor-like"/>
    <property type="match status" value="1"/>
</dbReference>
<dbReference type="PANTHER" id="PTHR24241:SF76">
    <property type="entry name" value="NEUROPEPTIDE SIFAMIDE RECEPTOR"/>
    <property type="match status" value="1"/>
</dbReference>
<dbReference type="GO" id="GO:0004930">
    <property type="term" value="F:G protein-coupled receptor activity"/>
    <property type="evidence" value="ECO:0007669"/>
    <property type="project" value="InterPro"/>
</dbReference>
<dbReference type="PANTHER" id="PTHR24241">
    <property type="entry name" value="NEUROPEPTIDE RECEPTOR-RELATED G-PROTEIN COUPLED RECEPTOR"/>
    <property type="match status" value="1"/>
</dbReference>
<gene>
    <name evidence="9" type="ORF">TRIADDRAFT_62239</name>
</gene>
<dbReference type="OrthoDB" id="5981855at2759"/>
<keyword evidence="6" id="KW-0675">Receptor</keyword>
<feature type="transmembrane region" description="Helical" evidence="7">
    <location>
        <begin position="183"/>
        <end position="205"/>
    </location>
</feature>
<evidence type="ECO:0000256" key="7">
    <source>
        <dbReference type="SAM" id="Phobius"/>
    </source>
</evidence>
<comment type="subcellular location">
    <subcellularLocation>
        <location evidence="1">Cell membrane</location>
        <topology evidence="1">Multi-pass membrane protein</topology>
    </subcellularLocation>
</comment>
<feature type="transmembrane region" description="Helical" evidence="7">
    <location>
        <begin position="20"/>
        <end position="40"/>
    </location>
</feature>